<dbReference type="EMBL" id="JANJYJ010000005">
    <property type="protein sequence ID" value="KAK3213049.1"/>
    <property type="molecule type" value="Genomic_DNA"/>
</dbReference>
<dbReference type="AlphaFoldDB" id="A0AAE0E6V0"/>
<feature type="chain" id="PRO_5042267836" evidence="2">
    <location>
        <begin position="27"/>
        <end position="66"/>
    </location>
</feature>
<keyword evidence="2" id="KW-0732">Signal</keyword>
<reference evidence="3" key="1">
    <citation type="journal article" date="2023" name="Plant J.">
        <title>Genome sequences and population genomics provide insights into the demographic history, inbreeding, and mutation load of two 'living fossil' tree species of Dipteronia.</title>
        <authorList>
            <person name="Feng Y."/>
            <person name="Comes H.P."/>
            <person name="Chen J."/>
            <person name="Zhu S."/>
            <person name="Lu R."/>
            <person name="Zhang X."/>
            <person name="Li P."/>
            <person name="Qiu J."/>
            <person name="Olsen K.M."/>
            <person name="Qiu Y."/>
        </authorList>
    </citation>
    <scope>NUCLEOTIDE SEQUENCE</scope>
    <source>
        <strain evidence="3">NBL</strain>
    </source>
</reference>
<evidence type="ECO:0000256" key="2">
    <source>
        <dbReference type="SAM" id="SignalP"/>
    </source>
</evidence>
<feature type="transmembrane region" description="Helical" evidence="1">
    <location>
        <begin position="42"/>
        <end position="64"/>
    </location>
</feature>
<organism evidence="3 4">
    <name type="scientific">Dipteronia sinensis</name>
    <dbReference type="NCBI Taxonomy" id="43782"/>
    <lineage>
        <taxon>Eukaryota</taxon>
        <taxon>Viridiplantae</taxon>
        <taxon>Streptophyta</taxon>
        <taxon>Embryophyta</taxon>
        <taxon>Tracheophyta</taxon>
        <taxon>Spermatophyta</taxon>
        <taxon>Magnoliopsida</taxon>
        <taxon>eudicotyledons</taxon>
        <taxon>Gunneridae</taxon>
        <taxon>Pentapetalae</taxon>
        <taxon>rosids</taxon>
        <taxon>malvids</taxon>
        <taxon>Sapindales</taxon>
        <taxon>Sapindaceae</taxon>
        <taxon>Hippocastanoideae</taxon>
        <taxon>Acereae</taxon>
        <taxon>Dipteronia</taxon>
    </lineage>
</organism>
<gene>
    <name evidence="3" type="ORF">Dsin_017755</name>
</gene>
<keyword evidence="1" id="KW-0472">Membrane</keyword>
<keyword evidence="1" id="KW-0812">Transmembrane</keyword>
<protein>
    <submittedName>
        <fullName evidence="3">Uncharacterized protein</fullName>
    </submittedName>
</protein>
<name>A0AAE0E6V0_9ROSI</name>
<keyword evidence="4" id="KW-1185">Reference proteome</keyword>
<feature type="signal peptide" evidence="2">
    <location>
        <begin position="1"/>
        <end position="26"/>
    </location>
</feature>
<evidence type="ECO:0000313" key="3">
    <source>
        <dbReference type="EMBL" id="KAK3213049.1"/>
    </source>
</evidence>
<comment type="caution">
    <text evidence="3">The sequence shown here is derived from an EMBL/GenBank/DDBJ whole genome shotgun (WGS) entry which is preliminary data.</text>
</comment>
<evidence type="ECO:0000313" key="4">
    <source>
        <dbReference type="Proteomes" id="UP001281410"/>
    </source>
</evidence>
<proteinExistence type="predicted"/>
<evidence type="ECO:0000256" key="1">
    <source>
        <dbReference type="SAM" id="Phobius"/>
    </source>
</evidence>
<sequence>MALSKASAVALVMAAVLAALAVVGSAQDVPAPAPAPAAGAGSLVLPVGAAGVALVVSLLFGSALRI</sequence>
<keyword evidence="1" id="KW-1133">Transmembrane helix</keyword>
<accession>A0AAE0E6V0</accession>
<dbReference type="Proteomes" id="UP001281410">
    <property type="component" value="Unassembled WGS sequence"/>
</dbReference>